<dbReference type="Gene3D" id="3.40.50.720">
    <property type="entry name" value="NAD(P)-binding Rossmann-like Domain"/>
    <property type="match status" value="1"/>
</dbReference>
<dbReference type="Proteomes" id="UP000198588">
    <property type="component" value="Unassembled WGS sequence"/>
</dbReference>
<dbReference type="PANTHER" id="PTHR43708">
    <property type="entry name" value="CONSERVED EXPRESSED OXIDOREDUCTASE (EUROFUNG)"/>
    <property type="match status" value="1"/>
</dbReference>
<reference evidence="3 4" key="1">
    <citation type="submission" date="2016-10" db="EMBL/GenBank/DDBJ databases">
        <authorList>
            <person name="de Groot N.N."/>
        </authorList>
    </citation>
    <scope>NUCLEOTIDE SEQUENCE [LARGE SCALE GENOMIC DNA]</scope>
    <source>
        <strain evidence="3 4">CGMCC 1.12097</strain>
    </source>
</reference>
<protein>
    <submittedName>
        <fullName evidence="3">1,5-anhydro-D-fructose reductase (1,5-anhydro-D-mannitol-forming)</fullName>
    </submittedName>
</protein>
<sequence>MSVRWGLVGASTIARQFMINAIRAQSDGEIAAVMSSSPERATAYARENGIPAAVSTLDALLKSDIDAVYISTTNELHLEQALAAARAGKHVLCEKPLALTSADARTMVAAARAAGIVLGTNHHLRNAGAHRAMREAIAAGRIGKPIAARVFHSVYLPENLQGWRITKPEAGGGVVLDITVHDADTLRFVLGDDPLEVSALTQSAGMAGSGLEDGAMCIWRFKSGVIAQSHEGFTTKFADTGFEVHGSDGSLIASNVMTQKPVGSVMLRTAKGEEQLSFDREDLYSRSLRQFHAAIRGEGQPSATGEDGIWSLTAAEAALQSANSGKVVKIDPKLGSMN</sequence>
<gene>
    <name evidence="3" type="ORF">SAMN02927914_02421</name>
</gene>
<dbReference type="STRING" id="1165689.SAMN02927914_02421"/>
<evidence type="ECO:0000313" key="4">
    <source>
        <dbReference type="Proteomes" id="UP000198588"/>
    </source>
</evidence>
<organism evidence="3 4">
    <name type="scientific">Mesorhizobium qingshengii</name>
    <dbReference type="NCBI Taxonomy" id="1165689"/>
    <lineage>
        <taxon>Bacteria</taxon>
        <taxon>Pseudomonadati</taxon>
        <taxon>Pseudomonadota</taxon>
        <taxon>Alphaproteobacteria</taxon>
        <taxon>Hyphomicrobiales</taxon>
        <taxon>Phyllobacteriaceae</taxon>
        <taxon>Mesorhizobium</taxon>
    </lineage>
</organism>
<feature type="domain" description="Gfo/Idh/MocA-like oxidoreductase N-terminal" evidence="1">
    <location>
        <begin position="3"/>
        <end position="122"/>
    </location>
</feature>
<evidence type="ECO:0000259" key="2">
    <source>
        <dbReference type="Pfam" id="PF22725"/>
    </source>
</evidence>
<dbReference type="Pfam" id="PF01408">
    <property type="entry name" value="GFO_IDH_MocA"/>
    <property type="match status" value="1"/>
</dbReference>
<name>A0A1G5XME7_9HYPH</name>
<dbReference type="SUPFAM" id="SSF51735">
    <property type="entry name" value="NAD(P)-binding Rossmann-fold domains"/>
    <property type="match status" value="1"/>
</dbReference>
<dbReference type="Gene3D" id="3.30.360.10">
    <property type="entry name" value="Dihydrodipicolinate Reductase, domain 2"/>
    <property type="match status" value="1"/>
</dbReference>
<dbReference type="RefSeq" id="WP_091577876.1">
    <property type="nucleotide sequence ID" value="NZ_FMXM01000006.1"/>
</dbReference>
<dbReference type="InterPro" id="IPR000683">
    <property type="entry name" value="Gfo/Idh/MocA-like_OxRdtase_N"/>
</dbReference>
<dbReference type="AlphaFoldDB" id="A0A1G5XME7"/>
<dbReference type="Pfam" id="PF22725">
    <property type="entry name" value="GFO_IDH_MocA_C3"/>
    <property type="match status" value="1"/>
</dbReference>
<dbReference type="InterPro" id="IPR036291">
    <property type="entry name" value="NAD(P)-bd_dom_sf"/>
</dbReference>
<dbReference type="SUPFAM" id="SSF55347">
    <property type="entry name" value="Glyceraldehyde-3-phosphate dehydrogenase-like, C-terminal domain"/>
    <property type="match status" value="1"/>
</dbReference>
<evidence type="ECO:0000313" key="3">
    <source>
        <dbReference type="EMBL" id="SDA71124.1"/>
    </source>
</evidence>
<proteinExistence type="predicted"/>
<evidence type="ECO:0000259" key="1">
    <source>
        <dbReference type="Pfam" id="PF01408"/>
    </source>
</evidence>
<feature type="domain" description="GFO/IDH/MocA-like oxidoreductase" evidence="2">
    <location>
        <begin position="130"/>
        <end position="251"/>
    </location>
</feature>
<dbReference type="OrthoDB" id="9792935at2"/>
<dbReference type="InterPro" id="IPR051317">
    <property type="entry name" value="Gfo/Idh/MocA_oxidoreduct"/>
</dbReference>
<dbReference type="PANTHER" id="PTHR43708:SF8">
    <property type="entry name" value="OXIDOREDUCTASE"/>
    <property type="match status" value="1"/>
</dbReference>
<dbReference type="GO" id="GO:0000166">
    <property type="term" value="F:nucleotide binding"/>
    <property type="evidence" value="ECO:0007669"/>
    <property type="project" value="InterPro"/>
</dbReference>
<dbReference type="EMBL" id="FMXM01000006">
    <property type="protein sequence ID" value="SDA71124.1"/>
    <property type="molecule type" value="Genomic_DNA"/>
</dbReference>
<dbReference type="InterPro" id="IPR055170">
    <property type="entry name" value="GFO_IDH_MocA-like_dom"/>
</dbReference>
<accession>A0A1G5XME7</accession>